<comment type="caution">
    <text evidence="2">The sequence shown here is derived from an EMBL/GenBank/DDBJ whole genome shotgun (WGS) entry which is preliminary data.</text>
</comment>
<gene>
    <name evidence="2" type="ORF">LCGC14_1054970</name>
</gene>
<evidence type="ECO:0000313" key="2">
    <source>
        <dbReference type="EMBL" id="KKN08617.1"/>
    </source>
</evidence>
<reference evidence="2" key="1">
    <citation type="journal article" date="2015" name="Nature">
        <title>Complex archaea that bridge the gap between prokaryotes and eukaryotes.</title>
        <authorList>
            <person name="Spang A."/>
            <person name="Saw J.H."/>
            <person name="Jorgensen S.L."/>
            <person name="Zaremba-Niedzwiedzka K."/>
            <person name="Martijn J."/>
            <person name="Lind A.E."/>
            <person name="van Eijk R."/>
            <person name="Schleper C."/>
            <person name="Guy L."/>
            <person name="Ettema T.J."/>
        </authorList>
    </citation>
    <scope>NUCLEOTIDE SEQUENCE</scope>
</reference>
<sequence>MKMQGPIETPYDDCVIKKPDPGSAAGASFGKALSDGSKPTKGIMEEVQLSDVGPKPGTKQGQIRIPGGGSY</sequence>
<name>A0A0F9N9P0_9ZZZZ</name>
<feature type="region of interest" description="Disordered" evidence="1">
    <location>
        <begin position="1"/>
        <end position="71"/>
    </location>
</feature>
<dbReference type="EMBL" id="LAZR01004434">
    <property type="protein sequence ID" value="KKN08617.1"/>
    <property type="molecule type" value="Genomic_DNA"/>
</dbReference>
<accession>A0A0F9N9P0</accession>
<proteinExistence type="predicted"/>
<protein>
    <submittedName>
        <fullName evidence="2">Uncharacterized protein</fullName>
    </submittedName>
</protein>
<organism evidence="2">
    <name type="scientific">marine sediment metagenome</name>
    <dbReference type="NCBI Taxonomy" id="412755"/>
    <lineage>
        <taxon>unclassified sequences</taxon>
        <taxon>metagenomes</taxon>
        <taxon>ecological metagenomes</taxon>
    </lineage>
</organism>
<evidence type="ECO:0000256" key="1">
    <source>
        <dbReference type="SAM" id="MobiDB-lite"/>
    </source>
</evidence>
<dbReference type="AlphaFoldDB" id="A0A0F9N9P0"/>